<sequence length="173" mass="18505">MWTNLWPNLWPEHGYRLAAFTLGLFLTLVLAAWLTPRAWWKRPNVRALLILAGGTWGIGSLVAALLPAAPPAIPAPALAPAAVNTAPPLPVLPLPERGVAYHAHRDINLRAGAGTNSPRLAIVPRGTEVIPTGRRNGDWWQVRAGTGSAGGGTLGWASSLWLRRGDEEALKSK</sequence>
<dbReference type="eggNOG" id="ENOG50316A9">
    <property type="taxonomic scope" value="Bacteria"/>
</dbReference>
<keyword evidence="1" id="KW-1133">Transmembrane helix</keyword>
<dbReference type="KEGG" id="jag:GJA_2023"/>
<feature type="domain" description="SH3b" evidence="2">
    <location>
        <begin position="107"/>
        <end position="162"/>
    </location>
</feature>
<gene>
    <name evidence="3" type="ORF">GJA_2023</name>
</gene>
<accession>W0V1F6</accession>
<evidence type="ECO:0000313" key="3">
    <source>
        <dbReference type="EMBL" id="CDG82659.1"/>
    </source>
</evidence>
<keyword evidence="4" id="KW-1185">Reference proteome</keyword>
<dbReference type="Gene3D" id="2.30.30.40">
    <property type="entry name" value="SH3 Domains"/>
    <property type="match status" value="1"/>
</dbReference>
<proteinExistence type="predicted"/>
<dbReference type="InterPro" id="IPR003646">
    <property type="entry name" value="SH3-like_bac-type"/>
</dbReference>
<dbReference type="Proteomes" id="UP000027604">
    <property type="component" value="Chromosome I"/>
</dbReference>
<reference evidence="3 4" key="1">
    <citation type="journal article" date="2015" name="Genome Announc.">
        <title>Genome Sequence of Mushroom Soft-Rot Pathogen Janthinobacterium agaricidamnosum.</title>
        <authorList>
            <person name="Graupner K."/>
            <person name="Lackner G."/>
            <person name="Hertweck C."/>
        </authorList>
    </citation>
    <scope>NUCLEOTIDE SEQUENCE [LARGE SCALE GENOMIC DNA]</scope>
    <source>
        <strain evidence="4">NBRC 102515 / DSM 9628</strain>
    </source>
</reference>
<organism evidence="3 4">
    <name type="scientific">Janthinobacterium agaricidamnosum NBRC 102515 = DSM 9628</name>
    <dbReference type="NCBI Taxonomy" id="1349767"/>
    <lineage>
        <taxon>Bacteria</taxon>
        <taxon>Pseudomonadati</taxon>
        <taxon>Pseudomonadota</taxon>
        <taxon>Betaproteobacteria</taxon>
        <taxon>Burkholderiales</taxon>
        <taxon>Oxalobacteraceae</taxon>
        <taxon>Janthinobacterium</taxon>
    </lineage>
</organism>
<feature type="transmembrane region" description="Helical" evidence="1">
    <location>
        <begin position="15"/>
        <end position="35"/>
    </location>
</feature>
<dbReference type="PATRIC" id="fig|1349767.4.peg.3788"/>
<feature type="transmembrane region" description="Helical" evidence="1">
    <location>
        <begin position="47"/>
        <end position="66"/>
    </location>
</feature>
<dbReference type="RefSeq" id="WP_081905311.1">
    <property type="nucleotide sequence ID" value="NZ_BCTH01000028.1"/>
</dbReference>
<name>W0V1F6_9BURK</name>
<evidence type="ECO:0000256" key="1">
    <source>
        <dbReference type="SAM" id="Phobius"/>
    </source>
</evidence>
<dbReference type="OrthoDB" id="8758863at2"/>
<dbReference type="HOGENOM" id="CLU_1684514_0_0_4"/>
<dbReference type="Pfam" id="PF08239">
    <property type="entry name" value="SH3_3"/>
    <property type="match status" value="1"/>
</dbReference>
<keyword evidence="1" id="KW-0472">Membrane</keyword>
<keyword evidence="1" id="KW-0812">Transmembrane</keyword>
<protein>
    <submittedName>
        <fullName evidence="3">Bacterial SH3 domain protein</fullName>
    </submittedName>
</protein>
<evidence type="ECO:0000313" key="4">
    <source>
        <dbReference type="Proteomes" id="UP000027604"/>
    </source>
</evidence>
<dbReference type="STRING" id="1349767.GJA_2023"/>
<dbReference type="EMBL" id="HG322949">
    <property type="protein sequence ID" value="CDG82659.1"/>
    <property type="molecule type" value="Genomic_DNA"/>
</dbReference>
<evidence type="ECO:0000259" key="2">
    <source>
        <dbReference type="Pfam" id="PF08239"/>
    </source>
</evidence>
<dbReference type="AlphaFoldDB" id="W0V1F6"/>